<proteinExistence type="predicted"/>
<dbReference type="SUPFAM" id="SSF46955">
    <property type="entry name" value="Putative DNA-binding domain"/>
    <property type="match status" value="1"/>
</dbReference>
<accession>A0ABQ4HTG4</accession>
<keyword evidence="3" id="KW-1185">Reference proteome</keyword>
<gene>
    <name evidence="2" type="ORF">Van01_21190</name>
</gene>
<name>A0ABQ4HTG4_9ACTN</name>
<dbReference type="EMBL" id="BOOZ01000009">
    <property type="protein sequence ID" value="GIJ08905.1"/>
    <property type="molecule type" value="Genomic_DNA"/>
</dbReference>
<dbReference type="Proteomes" id="UP000647017">
    <property type="component" value="Unassembled WGS sequence"/>
</dbReference>
<feature type="region of interest" description="Disordered" evidence="1">
    <location>
        <begin position="469"/>
        <end position="491"/>
    </location>
</feature>
<dbReference type="RefSeq" id="WP_204005137.1">
    <property type="nucleotide sequence ID" value="NZ_BOOZ01000009.1"/>
</dbReference>
<evidence type="ECO:0000256" key="1">
    <source>
        <dbReference type="SAM" id="MobiDB-lite"/>
    </source>
</evidence>
<reference evidence="2 3" key="1">
    <citation type="submission" date="2021-01" db="EMBL/GenBank/DDBJ databases">
        <title>Whole genome shotgun sequence of Verrucosispora andamanensis NBRC 109075.</title>
        <authorList>
            <person name="Komaki H."/>
            <person name="Tamura T."/>
        </authorList>
    </citation>
    <scope>NUCLEOTIDE SEQUENCE [LARGE SCALE GENOMIC DNA]</scope>
    <source>
        <strain evidence="2 3">NBRC 109075</strain>
    </source>
</reference>
<evidence type="ECO:0000313" key="3">
    <source>
        <dbReference type="Proteomes" id="UP000647017"/>
    </source>
</evidence>
<protein>
    <submittedName>
        <fullName evidence="2">Uncharacterized protein</fullName>
    </submittedName>
</protein>
<comment type="caution">
    <text evidence="2">The sequence shown here is derived from an EMBL/GenBank/DDBJ whole genome shotgun (WGS) entry which is preliminary data.</text>
</comment>
<dbReference type="InterPro" id="IPR009061">
    <property type="entry name" value="DNA-bd_dom_put_sf"/>
</dbReference>
<sequence>MLGLDLAGCAAVLGVSGPQVQLWDSTGQFAAPRTGQGRHRRWWRTDLYRWAVTSPLHLADRVPLSHWPAATGPRPYLGARLIADSVALMWATPVGTMAVVWPVSGRRPAPRGYLSPLLRAWGVVGAATVAPGLDVGGPVVESLPMTPAQDAGSPLSWTELSALIGQPLPYWPLPLRREVLLTRWRPGQATVEALAGDPELDTDALLRMASLYKADHPAARLLVELARTVFRQEAESAGGEIDAVARAVGAGTTVVAARPMPVPAVDLDDVDEGTRRAGWWEILCRQDTLAEHCLLQMLKWDNGADCPFGHRFTVRAASPTVDEWIARLEPTTRSAAFRLLGEVDVDEETLRDPATDAPVVRRRDGDEIELRAAAPQRLRATSPLAEIILDHPIWVRTADGTLYPAPQGSYWGIGWGYPGFGPNCLALLIHRLLDDINARAADSVNGAPVGLQRLTRITMPRGTVLTREQLESARAGTWQPTRDDFPAGYED</sequence>
<organism evidence="2 3">
    <name type="scientific">Micromonospora andamanensis</name>
    <dbReference type="NCBI Taxonomy" id="1287068"/>
    <lineage>
        <taxon>Bacteria</taxon>
        <taxon>Bacillati</taxon>
        <taxon>Actinomycetota</taxon>
        <taxon>Actinomycetes</taxon>
        <taxon>Micromonosporales</taxon>
        <taxon>Micromonosporaceae</taxon>
        <taxon>Micromonospora</taxon>
    </lineage>
</organism>
<evidence type="ECO:0000313" key="2">
    <source>
        <dbReference type="EMBL" id="GIJ08905.1"/>
    </source>
</evidence>